<keyword evidence="2" id="KW-1133">Transmembrane helix</keyword>
<reference evidence="5 6" key="1">
    <citation type="submission" date="2023-11" db="EMBL/GenBank/DDBJ databases">
        <authorList>
            <person name="Okamura Y."/>
        </authorList>
    </citation>
    <scope>NUCLEOTIDE SEQUENCE [LARGE SCALE GENOMIC DNA]</scope>
</reference>
<proteinExistence type="predicted"/>
<feature type="transmembrane region" description="Helical" evidence="2">
    <location>
        <begin position="444"/>
        <end position="463"/>
    </location>
</feature>
<keyword evidence="2" id="KW-0812">Transmembrane</keyword>
<dbReference type="Proteomes" id="UP001497472">
    <property type="component" value="Unassembled WGS sequence"/>
</dbReference>
<evidence type="ECO:0000313" key="6">
    <source>
        <dbReference type="Proteomes" id="UP001497472"/>
    </source>
</evidence>
<evidence type="ECO:0000259" key="4">
    <source>
        <dbReference type="Pfam" id="PF01757"/>
    </source>
</evidence>
<organism evidence="5 6">
    <name type="scientific">Leptosia nina</name>
    <dbReference type="NCBI Taxonomy" id="320188"/>
    <lineage>
        <taxon>Eukaryota</taxon>
        <taxon>Metazoa</taxon>
        <taxon>Ecdysozoa</taxon>
        <taxon>Arthropoda</taxon>
        <taxon>Hexapoda</taxon>
        <taxon>Insecta</taxon>
        <taxon>Pterygota</taxon>
        <taxon>Neoptera</taxon>
        <taxon>Endopterygota</taxon>
        <taxon>Lepidoptera</taxon>
        <taxon>Glossata</taxon>
        <taxon>Ditrysia</taxon>
        <taxon>Papilionoidea</taxon>
        <taxon>Pieridae</taxon>
        <taxon>Pierinae</taxon>
        <taxon>Leptosia</taxon>
    </lineage>
</organism>
<dbReference type="PANTHER" id="PTHR11161">
    <property type="entry name" value="O-ACYLTRANSFERASE"/>
    <property type="match status" value="1"/>
</dbReference>
<dbReference type="InterPro" id="IPR002656">
    <property type="entry name" value="Acyl_transf_3_dom"/>
</dbReference>
<feature type="transmembrane region" description="Helical" evidence="2">
    <location>
        <begin position="226"/>
        <end position="247"/>
    </location>
</feature>
<dbReference type="AlphaFoldDB" id="A0AAV1JUW4"/>
<feature type="transmembrane region" description="Helical" evidence="2">
    <location>
        <begin position="397"/>
        <end position="418"/>
    </location>
</feature>
<sequence>MLLTASVAFYLGMVCTRAEEAVNSSNIPDVIYELTDEEYYAMPKLFSLDDYAPCLAKGGVYCVGSFELSAPRGHRLFQTMRGWSGNWIDNYNHTRLHRGLCLSEHCSSEPSGYDGHMEKWFESCVNSSTQLDYNISARLYQLDYCKRGAGDFTPLSSNQRAFAAVFATLIALAAISTCLDLTLNDQAKKELSWALCWSLPRSWRALTAPAPKSNSEDLRTLDGLRAFCMMSVILEHVCWLATLSYISDTRGMEQIRRQPDVVLMTNSTLVVQIFFVMASFLLAHKLLMQKKQTPICSTFFETMINRIIRISPSHFLVIWFASSWWERLGDGPLWKPLIEGEAAVCRGKWWTHLLYLNNVIYPNDKCLIPTWYLAADMQLYALALILTLVLRGRRAAIPVLAALFTAVTALNFILAYVWHLVPNFVVHRPESVRVAYGGEASFNVLYQSPLGNAAATFGGLLLAHIHHKLKEDGIHVTEMKTFRWLSICAAPAAAWWAGLSPLLAGGGLPQRLCSAALAAFERPVFVFFVIVALLGAINGIKSPWRTWLSHMGSTVPRLSFGALLLHLPLNKALLATRIAPIQLDRPHAIYQWFGVGVIAYAAAVPLALLIEFPTQALYRELRRARSAQKPTTDPTQEKLDKTAHT</sequence>
<keyword evidence="3" id="KW-0732">Signal</keyword>
<evidence type="ECO:0000313" key="5">
    <source>
        <dbReference type="EMBL" id="CAK1552423.1"/>
    </source>
</evidence>
<evidence type="ECO:0000256" key="2">
    <source>
        <dbReference type="SAM" id="Phobius"/>
    </source>
</evidence>
<keyword evidence="6" id="KW-1185">Reference proteome</keyword>
<feature type="region of interest" description="Disordered" evidence="1">
    <location>
        <begin position="623"/>
        <end position="645"/>
    </location>
</feature>
<dbReference type="PANTHER" id="PTHR11161:SF22">
    <property type="entry name" value="ACYLTRANSFERASE 3 DOMAIN-CONTAINING PROTEIN-RELATED"/>
    <property type="match status" value="1"/>
</dbReference>
<feature type="signal peptide" evidence="3">
    <location>
        <begin position="1"/>
        <end position="18"/>
    </location>
</feature>
<feature type="transmembrane region" description="Helical" evidence="2">
    <location>
        <begin position="267"/>
        <end position="287"/>
    </location>
</feature>
<feature type="transmembrane region" description="Helical" evidence="2">
    <location>
        <begin position="589"/>
        <end position="610"/>
    </location>
</feature>
<feature type="transmembrane region" description="Helical" evidence="2">
    <location>
        <begin position="371"/>
        <end position="390"/>
    </location>
</feature>
<keyword evidence="2" id="KW-0472">Membrane</keyword>
<protein>
    <recommendedName>
        <fullName evidence="4">Acyltransferase 3 domain-containing protein</fullName>
    </recommendedName>
</protein>
<feature type="compositionally biased region" description="Basic and acidic residues" evidence="1">
    <location>
        <begin position="635"/>
        <end position="645"/>
    </location>
</feature>
<comment type="caution">
    <text evidence="5">The sequence shown here is derived from an EMBL/GenBank/DDBJ whole genome shotgun (WGS) entry which is preliminary data.</text>
</comment>
<evidence type="ECO:0000256" key="1">
    <source>
        <dbReference type="SAM" id="MobiDB-lite"/>
    </source>
</evidence>
<feature type="transmembrane region" description="Helical" evidence="2">
    <location>
        <begin position="161"/>
        <end position="183"/>
    </location>
</feature>
<dbReference type="Pfam" id="PF01757">
    <property type="entry name" value="Acyl_transf_3"/>
    <property type="match status" value="1"/>
</dbReference>
<gene>
    <name evidence="5" type="ORF">LNINA_LOCUS11467</name>
</gene>
<name>A0AAV1JUW4_9NEOP</name>
<accession>A0AAV1JUW4</accession>
<dbReference type="EMBL" id="CAVLEF010000144">
    <property type="protein sequence ID" value="CAK1552423.1"/>
    <property type="molecule type" value="Genomic_DNA"/>
</dbReference>
<feature type="domain" description="Acyltransferase 3" evidence="4">
    <location>
        <begin position="221"/>
        <end position="610"/>
    </location>
</feature>
<feature type="transmembrane region" description="Helical" evidence="2">
    <location>
        <begin position="307"/>
        <end position="325"/>
    </location>
</feature>
<feature type="chain" id="PRO_5043471846" description="Acyltransferase 3 domain-containing protein" evidence="3">
    <location>
        <begin position="19"/>
        <end position="645"/>
    </location>
</feature>
<dbReference type="GO" id="GO:0016747">
    <property type="term" value="F:acyltransferase activity, transferring groups other than amino-acyl groups"/>
    <property type="evidence" value="ECO:0007669"/>
    <property type="project" value="InterPro"/>
</dbReference>
<dbReference type="InterPro" id="IPR052728">
    <property type="entry name" value="O2_lipid_transport_reg"/>
</dbReference>
<feature type="transmembrane region" description="Helical" evidence="2">
    <location>
        <begin position="524"/>
        <end position="540"/>
    </location>
</feature>
<evidence type="ECO:0000256" key="3">
    <source>
        <dbReference type="SAM" id="SignalP"/>
    </source>
</evidence>
<feature type="transmembrane region" description="Helical" evidence="2">
    <location>
        <begin position="547"/>
        <end position="569"/>
    </location>
</feature>
<feature type="transmembrane region" description="Helical" evidence="2">
    <location>
        <begin position="484"/>
        <end position="504"/>
    </location>
</feature>